<keyword evidence="2" id="KW-1185">Reference proteome</keyword>
<evidence type="ECO:0000313" key="1">
    <source>
        <dbReference type="EMBL" id="OCH91506.1"/>
    </source>
</evidence>
<sequence>MHHRFACRHPFYTPIVNDTHEMLHAAWTLPYFEVLANLASYATRCIADGPFGLRELLIELQEKWDAVAECASAAGRCECPIYFTPTSWLGMPRTTTRRVQGEREPPLHSFRMAESRMRSSRLRRMRWRGAATVGRGSCEGLVPVARRTTWVREALLRGYICS</sequence>
<proteinExistence type="predicted"/>
<reference evidence="1 2" key="1">
    <citation type="submission" date="2016-07" db="EMBL/GenBank/DDBJ databases">
        <title>Draft genome of the white-rot fungus Obba rivulosa 3A-2.</title>
        <authorList>
            <consortium name="DOE Joint Genome Institute"/>
            <person name="Miettinen O."/>
            <person name="Riley R."/>
            <person name="Acob R."/>
            <person name="Barry K."/>
            <person name="Cullen D."/>
            <person name="De Vries R."/>
            <person name="Hainaut M."/>
            <person name="Hatakka A."/>
            <person name="Henrissat B."/>
            <person name="Hilden K."/>
            <person name="Kuo R."/>
            <person name="Labutti K."/>
            <person name="Lipzen A."/>
            <person name="Makela M.R."/>
            <person name="Sandor L."/>
            <person name="Spatafora J.W."/>
            <person name="Grigoriev I.V."/>
            <person name="Hibbett D.S."/>
        </authorList>
    </citation>
    <scope>NUCLEOTIDE SEQUENCE [LARGE SCALE GENOMIC DNA]</scope>
    <source>
        <strain evidence="1 2">3A-2</strain>
    </source>
</reference>
<protein>
    <submittedName>
        <fullName evidence="1">Uncharacterized protein</fullName>
    </submittedName>
</protein>
<dbReference type="Proteomes" id="UP000250043">
    <property type="component" value="Unassembled WGS sequence"/>
</dbReference>
<accession>A0A8E2AVT6</accession>
<dbReference type="OrthoDB" id="2906425at2759"/>
<gene>
    <name evidence="1" type="ORF">OBBRIDRAFT_522639</name>
</gene>
<organism evidence="1 2">
    <name type="scientific">Obba rivulosa</name>
    <dbReference type="NCBI Taxonomy" id="1052685"/>
    <lineage>
        <taxon>Eukaryota</taxon>
        <taxon>Fungi</taxon>
        <taxon>Dikarya</taxon>
        <taxon>Basidiomycota</taxon>
        <taxon>Agaricomycotina</taxon>
        <taxon>Agaricomycetes</taxon>
        <taxon>Polyporales</taxon>
        <taxon>Gelatoporiaceae</taxon>
        <taxon>Obba</taxon>
    </lineage>
</organism>
<dbReference type="EMBL" id="KV722384">
    <property type="protein sequence ID" value="OCH91506.1"/>
    <property type="molecule type" value="Genomic_DNA"/>
</dbReference>
<evidence type="ECO:0000313" key="2">
    <source>
        <dbReference type="Proteomes" id="UP000250043"/>
    </source>
</evidence>
<dbReference type="AlphaFoldDB" id="A0A8E2AVT6"/>
<name>A0A8E2AVT6_9APHY</name>